<dbReference type="InterPro" id="IPR014718">
    <property type="entry name" value="GH-type_carb-bd"/>
</dbReference>
<evidence type="ECO:0000313" key="1">
    <source>
        <dbReference type="EMBL" id="EAQ01633.1"/>
    </source>
</evidence>
<reference evidence="1 2" key="1">
    <citation type="journal article" date="2010" name="J. Bacteriol.">
        <title>Genome sequences of Oceanicola granulosus HTCC2516(T) and Oceanicola batsensis HTCC2597(TDelta).</title>
        <authorList>
            <person name="Thrash J.C."/>
            <person name="Cho J.C."/>
            <person name="Vergin K.L."/>
            <person name="Giovannoni S.J."/>
        </authorList>
    </citation>
    <scope>NUCLEOTIDE SEQUENCE [LARGE SCALE GENOMIC DNA]</scope>
    <source>
        <strain evidence="2">ATCC BAA-863 / DSM 15984 / KCTC 12145 / HTCC2597</strain>
    </source>
</reference>
<proteinExistence type="predicted"/>
<dbReference type="HOGENOM" id="CLU_661430_0_0_5"/>
<feature type="non-terminal residue" evidence="1">
    <location>
        <position position="1"/>
    </location>
</feature>
<accession>A3U233</accession>
<dbReference type="Pfam" id="PF14486">
    <property type="entry name" value="DUF4432"/>
    <property type="match status" value="1"/>
</dbReference>
<organism evidence="1 2">
    <name type="scientific">Pseudooceanicola batsensis (strain ATCC BAA-863 / DSM 15984 / KCTC 12145 / HTCC2597)</name>
    <name type="common">Oceanicola batsensis</name>
    <dbReference type="NCBI Taxonomy" id="252305"/>
    <lineage>
        <taxon>Bacteria</taxon>
        <taxon>Pseudomonadati</taxon>
        <taxon>Pseudomonadota</taxon>
        <taxon>Alphaproteobacteria</taxon>
        <taxon>Rhodobacterales</taxon>
        <taxon>Paracoccaceae</taxon>
        <taxon>Pseudooceanicola</taxon>
    </lineage>
</organism>
<dbReference type="InterPro" id="IPR027839">
    <property type="entry name" value="DUF4432"/>
</dbReference>
<comment type="caution">
    <text evidence="1">The sequence shown here is derived from an EMBL/GenBank/DDBJ whole genome shotgun (WGS) entry which is preliminary data.</text>
</comment>
<dbReference type="STRING" id="252305.OB2597_14356"/>
<name>A3U233_PSEBH</name>
<keyword evidence="2" id="KW-1185">Reference proteome</keyword>
<dbReference type="EMBL" id="AAMO01000011">
    <property type="protein sequence ID" value="EAQ01633.1"/>
    <property type="molecule type" value="Genomic_DNA"/>
</dbReference>
<dbReference type="Proteomes" id="UP000004318">
    <property type="component" value="Unassembled WGS sequence"/>
</dbReference>
<sequence length="415" mass="45684">PARPFGHELKQKRPGATAADGEVMVKLYGKNLSRAESEALSGSLGHAAGVRLMTLGDGLERGIRMLEFRTGSGLRFTVLVDRAMDIADCEHNGRAIGWHSPAGFRHPGLHDYEGEGGLGWMRSFSGLMITCGLDHILFMHEAETPEYVYGPRRTAKHSLHGRAGTIPARLTGYGEAWDGDRCTLWAEGIVTQGTVFGEHLELHRRIEVEVGSDEIRLTDRVVNRGFYETPHMLCYHVNVGHPVLEEGARYLAPIRDVVWAAHEESYDRQGVGYRTLPAPQHGFHEQVWQHEMGADTEGRVPVALVNDRLGLGFMVTTRKDQFPCMYEWQNLQAGQYALGIEPSTNHVTGNGGARDRGELIRLGHGEDRRYDTTFTILPDAGAIAAAEEAIAAIAVQPDEDYPGPSGNFMPIGGRS</sequence>
<evidence type="ECO:0008006" key="3">
    <source>
        <dbReference type="Google" id="ProtNLM"/>
    </source>
</evidence>
<evidence type="ECO:0000313" key="2">
    <source>
        <dbReference type="Proteomes" id="UP000004318"/>
    </source>
</evidence>
<dbReference type="AlphaFoldDB" id="A3U233"/>
<dbReference type="CDD" id="cd09023">
    <property type="entry name" value="Aldose_epim_Ec_c4013"/>
    <property type="match status" value="1"/>
</dbReference>
<dbReference type="RefSeq" id="WP_009807083.1">
    <property type="nucleotide sequence ID" value="NZ_CH724131.1"/>
</dbReference>
<dbReference type="Gene3D" id="2.70.98.10">
    <property type="match status" value="1"/>
</dbReference>
<protein>
    <recommendedName>
        <fullName evidence="3">DUF4432 domain-containing protein</fullName>
    </recommendedName>
</protein>
<gene>
    <name evidence="1" type="ORF">OB2597_14356</name>
</gene>
<dbReference type="eggNOG" id="COG2017">
    <property type="taxonomic scope" value="Bacteria"/>
</dbReference>
<dbReference type="GO" id="GO:0030246">
    <property type="term" value="F:carbohydrate binding"/>
    <property type="evidence" value="ECO:0007669"/>
    <property type="project" value="InterPro"/>
</dbReference>